<feature type="domain" description="Amidohydrolase-related" evidence="7">
    <location>
        <begin position="63"/>
        <end position="516"/>
    </location>
</feature>
<sequence length="563" mass="61594">MDPEEESSKPDLDLIIRNGRIVTASEVLTLGAELGVKDGKIHCIGQSLKAGPETEVVDAQGAYITPGGVDSHVHIQQDNSPTGDTWETGSRSAIAGGNTTVIAFATQKRQEESIWPALEAYHGKATGNSYCDYGFHLILTNPNETVLEEELPRLVDEEGISSIKLYMTFRHLTDEPMKLGDGDLFNVMMKARSLGITTMIHAENSDMIEQITKRLAKQGNTATFFHSIARPQLAESEATYRAISLAEVTDAPLLLVHMSAPEAVRHVREAQARLLPIHAETCPHYLYLLSDRLRSGPDDFAGAKSICAPPLRHDARDLEAIWMGLAAGTFTVVSSDHAPATFDHPCGKMKGLQRTEETSEMGGANGDKGQPVRGDFRNVPNGLPGVETRLPLLYDRTFDPSRPGGGAEDDKMRIPLTRFVEVTSTNPAKLYGLGGRKGSLLPGHDADIVIWYPEEPPLVAVSEADGPLSSGGSGHPKDKKKITITNSMLHHRIDYTPFEGIEVRNWPRWVFLRGRRVWDRDGGGVVGEKVDGVFLKREKSTKLTGQMGRTGVGMMKGEQAYWT</sequence>
<dbReference type="InterPro" id="IPR050378">
    <property type="entry name" value="Metallo-dep_Hydrolases_sf"/>
</dbReference>
<protein>
    <recommendedName>
        <fullName evidence="6">dihydropyrimidinase</fullName>
        <ecNumber evidence="6">3.5.2.2</ecNumber>
    </recommendedName>
</protein>
<dbReference type="InterPro" id="IPR011059">
    <property type="entry name" value="Metal-dep_hydrolase_composite"/>
</dbReference>
<keyword evidence="9" id="KW-1185">Reference proteome</keyword>
<comment type="catalytic activity">
    <reaction evidence="5">
        <text>5,6-dihydrouracil + H2O = 3-(carbamoylamino)propanoate + H(+)</text>
        <dbReference type="Rhea" id="RHEA:16121"/>
        <dbReference type="ChEBI" id="CHEBI:11892"/>
        <dbReference type="ChEBI" id="CHEBI:15377"/>
        <dbReference type="ChEBI" id="CHEBI:15378"/>
        <dbReference type="ChEBI" id="CHEBI:15901"/>
        <dbReference type="EC" id="3.5.2.2"/>
    </reaction>
</comment>
<dbReference type="RefSeq" id="XP_066692658.1">
    <property type="nucleotide sequence ID" value="XM_066850420.1"/>
</dbReference>
<comment type="cofactor">
    <cofactor evidence="1">
        <name>Zn(2+)</name>
        <dbReference type="ChEBI" id="CHEBI:29105"/>
    </cofactor>
</comment>
<dbReference type="EC" id="3.5.2.2" evidence="6"/>
<comment type="similarity">
    <text evidence="2">Belongs to the metallo-dependent hydrolases superfamily. Hydantoinase/dihydropyrimidinase family.</text>
</comment>
<evidence type="ECO:0000256" key="3">
    <source>
        <dbReference type="ARBA" id="ARBA00022723"/>
    </source>
</evidence>
<evidence type="ECO:0000259" key="7">
    <source>
        <dbReference type="Pfam" id="PF01979"/>
    </source>
</evidence>
<accession>A0ABR1PSS6</accession>
<gene>
    <name evidence="8" type="ORF">PG986_014198</name>
</gene>
<evidence type="ECO:0000313" key="9">
    <source>
        <dbReference type="Proteomes" id="UP001391051"/>
    </source>
</evidence>
<evidence type="ECO:0000256" key="5">
    <source>
        <dbReference type="ARBA" id="ARBA00036696"/>
    </source>
</evidence>
<dbReference type="InterPro" id="IPR011778">
    <property type="entry name" value="Hydantoinase/dihydroPyrase"/>
</dbReference>
<organism evidence="8 9">
    <name type="scientific">Apiospora aurea</name>
    <dbReference type="NCBI Taxonomy" id="335848"/>
    <lineage>
        <taxon>Eukaryota</taxon>
        <taxon>Fungi</taxon>
        <taxon>Dikarya</taxon>
        <taxon>Ascomycota</taxon>
        <taxon>Pezizomycotina</taxon>
        <taxon>Sordariomycetes</taxon>
        <taxon>Xylariomycetidae</taxon>
        <taxon>Amphisphaeriales</taxon>
        <taxon>Apiosporaceae</taxon>
        <taxon>Apiospora</taxon>
    </lineage>
</organism>
<dbReference type="Gene3D" id="3.20.20.140">
    <property type="entry name" value="Metal-dependent hydrolases"/>
    <property type="match status" value="1"/>
</dbReference>
<dbReference type="SUPFAM" id="SSF51556">
    <property type="entry name" value="Metallo-dependent hydrolases"/>
    <property type="match status" value="1"/>
</dbReference>
<dbReference type="PANTHER" id="PTHR11647">
    <property type="entry name" value="HYDRANTOINASE/DIHYDROPYRIMIDINASE FAMILY MEMBER"/>
    <property type="match status" value="1"/>
</dbReference>
<keyword evidence="4" id="KW-0378">Hydrolase</keyword>
<dbReference type="SUPFAM" id="SSF51338">
    <property type="entry name" value="Composite domain of metallo-dependent hydrolases"/>
    <property type="match status" value="1"/>
</dbReference>
<dbReference type="Pfam" id="PF01979">
    <property type="entry name" value="Amidohydro_1"/>
    <property type="match status" value="1"/>
</dbReference>
<name>A0ABR1PSS6_9PEZI</name>
<dbReference type="EMBL" id="JAQQWE010000010">
    <property type="protein sequence ID" value="KAK7937330.1"/>
    <property type="molecule type" value="Genomic_DNA"/>
</dbReference>
<dbReference type="InterPro" id="IPR032466">
    <property type="entry name" value="Metal_Hydrolase"/>
</dbReference>
<dbReference type="InterPro" id="IPR006680">
    <property type="entry name" value="Amidohydro-rel"/>
</dbReference>
<dbReference type="GeneID" id="92083482"/>
<evidence type="ECO:0000256" key="4">
    <source>
        <dbReference type="ARBA" id="ARBA00022801"/>
    </source>
</evidence>
<dbReference type="CDD" id="cd01314">
    <property type="entry name" value="D-HYD"/>
    <property type="match status" value="1"/>
</dbReference>
<evidence type="ECO:0000313" key="8">
    <source>
        <dbReference type="EMBL" id="KAK7937330.1"/>
    </source>
</evidence>
<dbReference type="Proteomes" id="UP001391051">
    <property type="component" value="Unassembled WGS sequence"/>
</dbReference>
<dbReference type="PANTHER" id="PTHR11647:SF1">
    <property type="entry name" value="COLLAPSIN RESPONSE MEDIATOR PROTEIN"/>
    <property type="match status" value="1"/>
</dbReference>
<proteinExistence type="inferred from homology"/>
<comment type="caution">
    <text evidence="8">The sequence shown here is derived from an EMBL/GenBank/DDBJ whole genome shotgun (WGS) entry which is preliminary data.</text>
</comment>
<evidence type="ECO:0000256" key="6">
    <source>
        <dbReference type="ARBA" id="ARBA00039113"/>
    </source>
</evidence>
<keyword evidence="3" id="KW-0479">Metal-binding</keyword>
<evidence type="ECO:0000256" key="2">
    <source>
        <dbReference type="ARBA" id="ARBA00008829"/>
    </source>
</evidence>
<evidence type="ECO:0000256" key="1">
    <source>
        <dbReference type="ARBA" id="ARBA00001947"/>
    </source>
</evidence>
<reference evidence="8 9" key="1">
    <citation type="submission" date="2023-01" db="EMBL/GenBank/DDBJ databases">
        <title>Analysis of 21 Apiospora genomes using comparative genomics revels a genus with tremendous synthesis potential of carbohydrate active enzymes and secondary metabolites.</title>
        <authorList>
            <person name="Sorensen T."/>
        </authorList>
    </citation>
    <scope>NUCLEOTIDE SEQUENCE [LARGE SCALE GENOMIC DNA]</scope>
    <source>
        <strain evidence="8 9">CBS 24483</strain>
    </source>
</reference>